<evidence type="ECO:0000259" key="7">
    <source>
        <dbReference type="Pfam" id="PF00441"/>
    </source>
</evidence>
<gene>
    <name evidence="9" type="ORF">HY912_21910</name>
</gene>
<name>A0A9D6V7S5_9BACT</name>
<dbReference type="SUPFAM" id="SSF56645">
    <property type="entry name" value="Acyl-CoA dehydrogenase NM domain-like"/>
    <property type="match status" value="1"/>
</dbReference>
<evidence type="ECO:0000256" key="4">
    <source>
        <dbReference type="ARBA" id="ARBA00022630"/>
    </source>
</evidence>
<protein>
    <submittedName>
        <fullName evidence="9">Acyl-CoA dehydrogenase</fullName>
    </submittedName>
</protein>
<dbReference type="Pfam" id="PF02770">
    <property type="entry name" value="Acyl-CoA_dh_M"/>
    <property type="match status" value="1"/>
</dbReference>
<comment type="cofactor">
    <cofactor evidence="1 6">
        <name>FAD</name>
        <dbReference type="ChEBI" id="CHEBI:57692"/>
    </cofactor>
</comment>
<dbReference type="GO" id="GO:0005886">
    <property type="term" value="C:plasma membrane"/>
    <property type="evidence" value="ECO:0007669"/>
    <property type="project" value="TreeGrafter"/>
</dbReference>
<dbReference type="SUPFAM" id="SSF47203">
    <property type="entry name" value="Acyl-CoA dehydrogenase C-terminal domain-like"/>
    <property type="match status" value="1"/>
</dbReference>
<comment type="caution">
    <text evidence="9">The sequence shown here is derived from an EMBL/GenBank/DDBJ whole genome shotgun (WGS) entry which is preliminary data.</text>
</comment>
<comment type="similarity">
    <text evidence="2 6">Belongs to the acyl-CoA dehydrogenase family.</text>
</comment>
<dbReference type="GO" id="GO:0003995">
    <property type="term" value="F:acyl-CoA dehydrogenase activity"/>
    <property type="evidence" value="ECO:0007669"/>
    <property type="project" value="TreeGrafter"/>
</dbReference>
<organism evidence="9 10">
    <name type="scientific">Desulfomonile tiedjei</name>
    <dbReference type="NCBI Taxonomy" id="2358"/>
    <lineage>
        <taxon>Bacteria</taxon>
        <taxon>Pseudomonadati</taxon>
        <taxon>Thermodesulfobacteriota</taxon>
        <taxon>Desulfomonilia</taxon>
        <taxon>Desulfomonilales</taxon>
        <taxon>Desulfomonilaceae</taxon>
        <taxon>Desulfomonile</taxon>
    </lineage>
</organism>
<dbReference type="InterPro" id="IPR036250">
    <property type="entry name" value="AcylCo_DH-like_C"/>
</dbReference>
<evidence type="ECO:0000256" key="3">
    <source>
        <dbReference type="ARBA" id="ARBA00011881"/>
    </source>
</evidence>
<dbReference type="Gene3D" id="1.20.140.10">
    <property type="entry name" value="Butyryl-CoA Dehydrogenase, subunit A, domain 3"/>
    <property type="match status" value="1"/>
</dbReference>
<dbReference type="InterPro" id="IPR009100">
    <property type="entry name" value="AcylCoA_DH/oxidase_NM_dom_sf"/>
</dbReference>
<evidence type="ECO:0000256" key="1">
    <source>
        <dbReference type="ARBA" id="ARBA00001974"/>
    </source>
</evidence>
<dbReference type="InterPro" id="IPR009075">
    <property type="entry name" value="AcylCo_DH/oxidase_C"/>
</dbReference>
<keyword evidence="5 6" id="KW-0274">FAD</keyword>
<evidence type="ECO:0000313" key="9">
    <source>
        <dbReference type="EMBL" id="MBI5252160.1"/>
    </source>
</evidence>
<dbReference type="AlphaFoldDB" id="A0A9D6V7S5"/>
<dbReference type="Pfam" id="PF00441">
    <property type="entry name" value="Acyl-CoA_dh_1"/>
    <property type="match status" value="1"/>
</dbReference>
<reference evidence="9" key="1">
    <citation type="submission" date="2020-07" db="EMBL/GenBank/DDBJ databases">
        <title>Huge and variable diversity of episymbiotic CPR bacteria and DPANN archaea in groundwater ecosystems.</title>
        <authorList>
            <person name="He C.Y."/>
            <person name="Keren R."/>
            <person name="Whittaker M."/>
            <person name="Farag I.F."/>
            <person name="Doudna J."/>
            <person name="Cate J.H.D."/>
            <person name="Banfield J.F."/>
        </authorList>
    </citation>
    <scope>NUCLEOTIDE SEQUENCE</scope>
    <source>
        <strain evidence="9">NC_groundwater_1664_Pr3_B-0.1um_52_9</strain>
    </source>
</reference>
<dbReference type="CDD" id="cd00567">
    <property type="entry name" value="ACAD"/>
    <property type="match status" value="1"/>
</dbReference>
<dbReference type="EMBL" id="JACRDE010000573">
    <property type="protein sequence ID" value="MBI5252160.1"/>
    <property type="molecule type" value="Genomic_DNA"/>
</dbReference>
<dbReference type="PANTHER" id="PTHR43884">
    <property type="entry name" value="ACYL-COA DEHYDROGENASE"/>
    <property type="match status" value="1"/>
</dbReference>
<dbReference type="InterPro" id="IPR006091">
    <property type="entry name" value="Acyl-CoA_Oxase/DH_mid-dom"/>
</dbReference>
<feature type="domain" description="Acyl-CoA oxidase/dehydrogenase middle" evidence="8">
    <location>
        <begin position="139"/>
        <end position="214"/>
    </location>
</feature>
<dbReference type="PANTHER" id="PTHR43884:SF19">
    <property type="entry name" value="ACYL-COA DEHYDROGENASE FADE4-RELATED"/>
    <property type="match status" value="1"/>
</dbReference>
<evidence type="ECO:0000256" key="5">
    <source>
        <dbReference type="ARBA" id="ARBA00022827"/>
    </source>
</evidence>
<evidence type="ECO:0000313" key="10">
    <source>
        <dbReference type="Proteomes" id="UP000807825"/>
    </source>
</evidence>
<evidence type="ECO:0000256" key="2">
    <source>
        <dbReference type="ARBA" id="ARBA00009347"/>
    </source>
</evidence>
<dbReference type="InterPro" id="IPR046373">
    <property type="entry name" value="Acyl-CoA_Oxase/DH_mid-dom_sf"/>
</dbReference>
<proteinExistence type="inferred from homology"/>
<dbReference type="Gene3D" id="2.40.110.10">
    <property type="entry name" value="Butyryl-CoA Dehydrogenase, subunit A, domain 2"/>
    <property type="match status" value="1"/>
</dbReference>
<dbReference type="InterPro" id="IPR037069">
    <property type="entry name" value="AcylCoA_DH/ox_N_sf"/>
</dbReference>
<dbReference type="Proteomes" id="UP000807825">
    <property type="component" value="Unassembled WGS sequence"/>
</dbReference>
<evidence type="ECO:0000259" key="8">
    <source>
        <dbReference type="Pfam" id="PF02770"/>
    </source>
</evidence>
<dbReference type="Gene3D" id="1.10.540.10">
    <property type="entry name" value="Acyl-CoA dehydrogenase/oxidase, N-terminal domain"/>
    <property type="match status" value="1"/>
</dbReference>
<keyword evidence="4 6" id="KW-0285">Flavoprotein</keyword>
<dbReference type="GO" id="GO:0050660">
    <property type="term" value="F:flavin adenine dinucleotide binding"/>
    <property type="evidence" value="ECO:0007669"/>
    <property type="project" value="InterPro"/>
</dbReference>
<comment type="subunit">
    <text evidence="3">Homotetramer.</text>
</comment>
<keyword evidence="6" id="KW-0560">Oxidoreductase</keyword>
<feature type="domain" description="Acyl-CoA dehydrogenase/oxidase C-terminal" evidence="7">
    <location>
        <begin position="241"/>
        <end position="374"/>
    </location>
</feature>
<evidence type="ECO:0000256" key="6">
    <source>
        <dbReference type="RuleBase" id="RU362125"/>
    </source>
</evidence>
<accession>A0A9D6V7S5</accession>
<sequence>MNFDFTAEENELKRRVAGVFTGEAVSEAQLMERASLEELKRTTGDFLRKLGEIGYLSLCLGPAQASESLKLLAAQEDVARISGSLFLSVETTARLFGGLVAGFGAHDQFSDLLALLAGGRIIAAVAVSEDERPDSGPGFSTVAWEDGESFIVSGTKPFVTNAPIADYIAVAASLDGKPAIFIVKPGDHAVVVGPRLETLGYNGLAVASLELREVRVPKEMVIGPLQNPTLIEFLRRTQDLLLTAASVGLMRRTLTESKKHADSHLRGGKPIFARQEIRFKIAEMLTLTQTAQLLCYRAAWMYSVSDAEAHAVLHCAKVFSAEASERVASMGVQILAGTGYVSGNPVEQAYRESKYAALAGTTTELARMSIAEELLKRHQV</sequence>